<sequence length="148" mass="16524">MSLVDRLTTDMKQAMRARDKENLSVIRMIKTSLQNESIKLGKPLSDDEALAVLTRELKQRKDSLQEFKNAGRQDLVDEVTSEIAIVQKYMPEQFSEEKVEAIIDETISEVGAASKADIGKVMKAIMPKVKGRADGGMVNKIVRSKLSE</sequence>
<proteinExistence type="predicted"/>
<accession>A0A5K7WZV1</accession>
<dbReference type="InterPro" id="IPR003789">
    <property type="entry name" value="Asn/Gln_tRNA_amidoTrase-B-like"/>
</dbReference>
<dbReference type="Gene3D" id="1.10.10.410">
    <property type="match status" value="1"/>
</dbReference>
<dbReference type="Gene3D" id="1.10.1510.10">
    <property type="entry name" value="Uncharacterised protein YqeY/AIM41 PF09424, N-terminal domain"/>
    <property type="match status" value="1"/>
</dbReference>
<gene>
    <name evidence="1" type="primary">yqeY</name>
    <name evidence="1" type="ORF">St703_19390</name>
</gene>
<dbReference type="EMBL" id="AP021853">
    <property type="protein sequence ID" value="BBN99234.1"/>
    <property type="molecule type" value="Genomic_DNA"/>
</dbReference>
<dbReference type="InterPro" id="IPR019004">
    <property type="entry name" value="YqeY/Aim41"/>
</dbReference>
<dbReference type="PANTHER" id="PTHR28055:SF1">
    <property type="entry name" value="ALTERED INHERITANCE OF MITOCHONDRIA PROTEIN 41, MITOCHONDRIAL"/>
    <property type="match status" value="1"/>
</dbReference>
<evidence type="ECO:0000313" key="1">
    <source>
        <dbReference type="EMBL" id="BBN99234.1"/>
    </source>
</evidence>
<evidence type="ECO:0000313" key="2">
    <source>
        <dbReference type="Proteomes" id="UP000326951"/>
    </source>
</evidence>
<dbReference type="PANTHER" id="PTHR28055">
    <property type="entry name" value="ALTERED INHERITANCE OF MITOCHONDRIA PROTEIN 41, MITOCHONDRIAL"/>
    <property type="match status" value="1"/>
</dbReference>
<dbReference type="AlphaFoldDB" id="A0A5K7WZV1"/>
<dbReference type="InterPro" id="IPR042184">
    <property type="entry name" value="YqeY/Aim41_N"/>
</dbReference>
<reference evidence="1 2" key="1">
    <citation type="submission" date="2019-09" db="EMBL/GenBank/DDBJ databases">
        <title>Complete genome sequence of Sporolactobacillus terrae 70-3.</title>
        <authorList>
            <person name="Tanaka N."/>
            <person name="Shiwa Y."/>
            <person name="Fujita N."/>
            <person name="Tanasupawat S."/>
        </authorList>
    </citation>
    <scope>NUCLEOTIDE SEQUENCE [LARGE SCALE GENOMIC DNA]</scope>
    <source>
        <strain evidence="1 2">70-3</strain>
    </source>
</reference>
<organism evidence="1 2">
    <name type="scientific">Sporolactobacillus terrae</name>
    <dbReference type="NCBI Taxonomy" id="269673"/>
    <lineage>
        <taxon>Bacteria</taxon>
        <taxon>Bacillati</taxon>
        <taxon>Bacillota</taxon>
        <taxon>Bacilli</taxon>
        <taxon>Bacillales</taxon>
        <taxon>Sporolactobacillaceae</taxon>
        <taxon>Sporolactobacillus</taxon>
    </lineage>
</organism>
<dbReference type="GO" id="GO:0016884">
    <property type="term" value="F:carbon-nitrogen ligase activity, with glutamine as amido-N-donor"/>
    <property type="evidence" value="ECO:0007669"/>
    <property type="project" value="InterPro"/>
</dbReference>
<dbReference type="Proteomes" id="UP000326951">
    <property type="component" value="Chromosome"/>
</dbReference>
<dbReference type="Pfam" id="PF09424">
    <property type="entry name" value="YqeY"/>
    <property type="match status" value="1"/>
</dbReference>
<dbReference type="InterPro" id="IPR023168">
    <property type="entry name" value="GatB_Yqey_C_2"/>
</dbReference>
<dbReference type="RefSeq" id="WP_028976770.1">
    <property type="nucleotide sequence ID" value="NZ_AP021853.1"/>
</dbReference>
<name>A0A5K7WZV1_9BACL</name>
<protein>
    <recommendedName>
        <fullName evidence="3">GatB/YqeY domain-containing protein</fullName>
    </recommendedName>
</protein>
<dbReference type="SUPFAM" id="SSF89095">
    <property type="entry name" value="GatB/YqeY motif"/>
    <property type="match status" value="1"/>
</dbReference>
<evidence type="ECO:0008006" key="3">
    <source>
        <dbReference type="Google" id="ProtNLM"/>
    </source>
</evidence>